<dbReference type="InterPro" id="IPR016103">
    <property type="entry name" value="ProQ/FinO"/>
</dbReference>
<dbReference type="NCBIfam" id="NF003434">
    <property type="entry name" value="PRK04950.1"/>
    <property type="match status" value="1"/>
</dbReference>
<evidence type="ECO:0000256" key="5">
    <source>
        <dbReference type="SAM" id="MobiDB-lite"/>
    </source>
</evidence>
<protein>
    <recommendedName>
        <fullName evidence="4">RNA chaperone ProQ</fullName>
    </recommendedName>
</protein>
<dbReference type="Proteomes" id="UP000035909">
    <property type="component" value="Unassembled WGS sequence"/>
</dbReference>
<dbReference type="OrthoDB" id="8421419at2"/>
<comment type="function">
    <text evidence="4">RNA chaperone with significant RNA binding, RNA strand exchange and RNA duplexing activities.</text>
</comment>
<dbReference type="RefSeq" id="WP_047886703.1">
    <property type="nucleotide sequence ID" value="NZ_CP071325.1"/>
</dbReference>
<dbReference type="GO" id="GO:0005829">
    <property type="term" value="C:cytosol"/>
    <property type="evidence" value="ECO:0007669"/>
    <property type="project" value="TreeGrafter"/>
</dbReference>
<keyword evidence="2 4" id="KW-0694">RNA-binding</keyword>
<evidence type="ECO:0000256" key="2">
    <source>
        <dbReference type="ARBA" id="ARBA00022884"/>
    </source>
</evidence>
<dbReference type="HAMAP" id="MF_00749">
    <property type="entry name" value="ProQ"/>
    <property type="match status" value="1"/>
</dbReference>
<sequence>MENSEKLTNSKEVIAYIAERFPKCFTVEGEAKPLKIGIFQDLAERLSDDPKVSKTQLRTALRQYTSSWRYLHGVKAGVSRVDLDGNECGVLEQEHVEHAQKALEESKAKVRERRKAQAEAKAAAGEKDGEAKAKKIRAKTAKPKNTKQKTTKLNKKPAETTRALAADEVVVGKDVSVNMGNGNMPATIVEISKDDVRVRLSNGLTMVVKAEHLRS</sequence>
<dbReference type="STRING" id="320778.ABT57_18255"/>
<feature type="domain" description="ProQ/FinO" evidence="6">
    <location>
        <begin position="5"/>
        <end position="119"/>
    </location>
</feature>
<comment type="subcellular location">
    <subcellularLocation>
        <location evidence="4">Cytoplasm</location>
    </subcellularLocation>
</comment>
<evidence type="ECO:0000256" key="4">
    <source>
        <dbReference type="HAMAP-Rule" id="MF_00749"/>
    </source>
</evidence>
<dbReference type="GO" id="GO:0010608">
    <property type="term" value="P:post-transcriptional regulation of gene expression"/>
    <property type="evidence" value="ECO:0007669"/>
    <property type="project" value="InterPro"/>
</dbReference>
<dbReference type="GO" id="GO:0034057">
    <property type="term" value="F:RNA strand-exchange activity"/>
    <property type="evidence" value="ECO:0007669"/>
    <property type="project" value="UniProtKB-UniRule"/>
</dbReference>
<dbReference type="Pfam" id="PF04352">
    <property type="entry name" value="ProQ"/>
    <property type="match status" value="1"/>
</dbReference>
<name>A0A0J1H559_9GAMM</name>
<dbReference type="EMBL" id="LDOU01000019">
    <property type="protein sequence ID" value="KLV06875.1"/>
    <property type="molecule type" value="Genomic_DNA"/>
</dbReference>
<gene>
    <name evidence="4" type="primary">proQ</name>
    <name evidence="7" type="ORF">ABT57_18255</name>
</gene>
<dbReference type="Gene3D" id="1.10.1710.10">
    <property type="entry name" value="ProQ/FinO domain"/>
    <property type="match status" value="1"/>
</dbReference>
<dbReference type="FunFam" id="1.10.1710.10:FF:000001">
    <property type="entry name" value="RNA chaperone ProQ"/>
    <property type="match status" value="1"/>
</dbReference>
<feature type="compositionally biased region" description="Basic residues" evidence="5">
    <location>
        <begin position="134"/>
        <end position="155"/>
    </location>
</feature>
<evidence type="ECO:0000256" key="1">
    <source>
        <dbReference type="ARBA" id="ARBA00022490"/>
    </source>
</evidence>
<keyword evidence="3 4" id="KW-0143">Chaperone</keyword>
<keyword evidence="8" id="KW-1185">Reference proteome</keyword>
<dbReference type="GO" id="GO:0033592">
    <property type="term" value="F:RNA strand annealing activity"/>
    <property type="evidence" value="ECO:0007669"/>
    <property type="project" value="UniProtKB-UniRule"/>
</dbReference>
<keyword evidence="1 4" id="KW-0963">Cytoplasm</keyword>
<dbReference type="AlphaFoldDB" id="A0A0J1H559"/>
<dbReference type="PANTHER" id="PTHR38106:SF1">
    <property type="entry name" value="RNA CHAPERONE PROQ"/>
    <property type="match status" value="1"/>
</dbReference>
<feature type="region of interest" description="Disordered" evidence="5">
    <location>
        <begin position="119"/>
        <end position="160"/>
    </location>
</feature>
<dbReference type="PANTHER" id="PTHR38106">
    <property type="entry name" value="RNA CHAPERONE PROQ"/>
    <property type="match status" value="1"/>
</dbReference>
<dbReference type="PATRIC" id="fig|320778.3.peg.3967"/>
<dbReference type="InterPro" id="IPR036442">
    <property type="entry name" value="ProQ/FinO_sf"/>
</dbReference>
<evidence type="ECO:0000259" key="6">
    <source>
        <dbReference type="SMART" id="SM00945"/>
    </source>
</evidence>
<evidence type="ECO:0000313" key="7">
    <source>
        <dbReference type="EMBL" id="KLV06875.1"/>
    </source>
</evidence>
<dbReference type="SUPFAM" id="SSF48657">
    <property type="entry name" value="FinO-like"/>
    <property type="match status" value="1"/>
</dbReference>
<feature type="compositionally biased region" description="Basic and acidic residues" evidence="5">
    <location>
        <begin position="124"/>
        <end position="133"/>
    </location>
</feature>
<dbReference type="InterPro" id="IPR035236">
    <property type="entry name" value="ProQ_C"/>
</dbReference>
<accession>A0A0J1H559</accession>
<dbReference type="InterPro" id="IPR023529">
    <property type="entry name" value="ProQ"/>
</dbReference>
<evidence type="ECO:0000313" key="8">
    <source>
        <dbReference type="Proteomes" id="UP000035909"/>
    </source>
</evidence>
<dbReference type="Pfam" id="PF17516">
    <property type="entry name" value="ProQ_C"/>
    <property type="match status" value="1"/>
</dbReference>
<comment type="caution">
    <text evidence="7">The sequence shown here is derived from an EMBL/GenBank/DDBJ whole genome shotgun (WGS) entry which is preliminary data.</text>
</comment>
<dbReference type="SMART" id="SM00945">
    <property type="entry name" value="ProQ"/>
    <property type="match status" value="1"/>
</dbReference>
<comment type="similarity">
    <text evidence="4">Belongs to the ProQ family.</text>
</comment>
<evidence type="ECO:0000256" key="3">
    <source>
        <dbReference type="ARBA" id="ARBA00023186"/>
    </source>
</evidence>
<reference evidence="7 8" key="1">
    <citation type="submission" date="2015-05" db="EMBL/GenBank/DDBJ databases">
        <title>Photobacterium galathea sp. nov.</title>
        <authorList>
            <person name="Machado H."/>
            <person name="Gram L."/>
        </authorList>
    </citation>
    <scope>NUCLEOTIDE SEQUENCE [LARGE SCALE GENOMIC DNA]</scope>
    <source>
        <strain evidence="7 8">DSM 22954</strain>
    </source>
</reference>
<organism evidence="7 8">
    <name type="scientific">Photobacterium ganghwense</name>
    <dbReference type="NCBI Taxonomy" id="320778"/>
    <lineage>
        <taxon>Bacteria</taxon>
        <taxon>Pseudomonadati</taxon>
        <taxon>Pseudomonadota</taxon>
        <taxon>Gammaproteobacteria</taxon>
        <taxon>Vibrionales</taxon>
        <taxon>Vibrionaceae</taxon>
        <taxon>Photobacterium</taxon>
    </lineage>
</organism>
<proteinExistence type="inferred from homology"/>